<dbReference type="CDD" id="cd00109">
    <property type="entry name" value="Kunitz-type"/>
    <property type="match status" value="1"/>
</dbReference>
<reference evidence="7" key="1">
    <citation type="submission" date="2025-08" db="UniProtKB">
        <authorList>
            <consortium name="Ensembl"/>
        </authorList>
    </citation>
    <scope>IDENTIFICATION</scope>
</reference>
<evidence type="ECO:0000259" key="6">
    <source>
        <dbReference type="PROSITE" id="PS50279"/>
    </source>
</evidence>
<dbReference type="Proteomes" id="UP000694393">
    <property type="component" value="Unplaced"/>
</dbReference>
<evidence type="ECO:0000313" key="8">
    <source>
        <dbReference type="Proteomes" id="UP000694393"/>
    </source>
</evidence>
<dbReference type="InterPro" id="IPR029856">
    <property type="entry name" value="AMBP"/>
</dbReference>
<dbReference type="AlphaFoldDB" id="A0A8C8S6V7"/>
<dbReference type="PANTHER" id="PTHR46676:SF1">
    <property type="entry name" value="PROTEIN AMBP"/>
    <property type="match status" value="1"/>
</dbReference>
<evidence type="ECO:0000256" key="5">
    <source>
        <dbReference type="ARBA" id="ARBA00023180"/>
    </source>
</evidence>
<dbReference type="InterPro" id="IPR036880">
    <property type="entry name" value="Kunitz_BPTI_sf"/>
</dbReference>
<evidence type="ECO:0000313" key="7">
    <source>
        <dbReference type="Ensembl" id="ENSPCEP00000015345.1"/>
    </source>
</evidence>
<protein>
    <recommendedName>
        <fullName evidence="6">BPTI/Kunitz inhibitor domain-containing protein</fullName>
    </recommendedName>
</protein>
<sequence length="108" mass="12012">FQLNNFCQLSPDSGPCKAWAPRLFYNSTSRQCELFIYGGCQGNRNRFEAEEECLQACVSDGESRTPSLPRPRRAGRVPGTGEHSVLCLLDICMCPTKPCLLASVLLQR</sequence>
<dbReference type="PRINTS" id="PR00759">
    <property type="entry name" value="BASICPTASE"/>
</dbReference>
<proteinExistence type="predicted"/>
<keyword evidence="2" id="KW-0677">Repeat</keyword>
<evidence type="ECO:0000256" key="1">
    <source>
        <dbReference type="ARBA" id="ARBA00022690"/>
    </source>
</evidence>
<evidence type="ECO:0000256" key="2">
    <source>
        <dbReference type="ARBA" id="ARBA00022737"/>
    </source>
</evidence>
<feature type="domain" description="BPTI/Kunitz inhibitor" evidence="6">
    <location>
        <begin position="7"/>
        <end position="57"/>
    </location>
</feature>
<keyword evidence="8" id="KW-1185">Reference proteome</keyword>
<dbReference type="SMART" id="SM00131">
    <property type="entry name" value="KU"/>
    <property type="match status" value="1"/>
</dbReference>
<dbReference type="PROSITE" id="PS50279">
    <property type="entry name" value="BPTI_KUNITZ_2"/>
    <property type="match status" value="1"/>
</dbReference>
<dbReference type="Pfam" id="PF00014">
    <property type="entry name" value="Kunitz_BPTI"/>
    <property type="match status" value="1"/>
</dbReference>
<keyword evidence="5" id="KW-0325">Glycoprotein</keyword>
<dbReference type="InterPro" id="IPR020901">
    <property type="entry name" value="Prtase_inh_Kunz-CS"/>
</dbReference>
<accession>A0A8C8S6V7</accession>
<dbReference type="SUPFAM" id="SSF57362">
    <property type="entry name" value="BPTI-like"/>
    <property type="match status" value="1"/>
</dbReference>
<dbReference type="PROSITE" id="PS00280">
    <property type="entry name" value="BPTI_KUNITZ_1"/>
    <property type="match status" value="1"/>
</dbReference>
<dbReference type="PANTHER" id="PTHR46676">
    <property type="entry name" value="PROTEIN AMBP"/>
    <property type="match status" value="1"/>
</dbReference>
<reference evidence="7" key="2">
    <citation type="submission" date="2025-09" db="UniProtKB">
        <authorList>
            <consortium name="Ensembl"/>
        </authorList>
    </citation>
    <scope>IDENTIFICATION</scope>
</reference>
<name>A0A8C8S6V7_9SAUR</name>
<keyword evidence="1" id="KW-0646">Protease inhibitor</keyword>
<organism evidence="7 8">
    <name type="scientific">Pelusios castaneus</name>
    <name type="common">West African mud turtle</name>
    <dbReference type="NCBI Taxonomy" id="367368"/>
    <lineage>
        <taxon>Eukaryota</taxon>
        <taxon>Metazoa</taxon>
        <taxon>Chordata</taxon>
        <taxon>Craniata</taxon>
        <taxon>Vertebrata</taxon>
        <taxon>Euteleostomi</taxon>
        <taxon>Archelosauria</taxon>
        <taxon>Testudinata</taxon>
        <taxon>Testudines</taxon>
        <taxon>Pleurodira</taxon>
        <taxon>Pelomedusidae</taxon>
        <taxon>Pelusios</taxon>
    </lineage>
</organism>
<dbReference type="Ensembl" id="ENSPCET00000015894.1">
    <property type="protein sequence ID" value="ENSPCEP00000015345.1"/>
    <property type="gene ID" value="ENSPCEG00000012110.1"/>
</dbReference>
<evidence type="ECO:0000256" key="3">
    <source>
        <dbReference type="ARBA" id="ARBA00022900"/>
    </source>
</evidence>
<dbReference type="FunFam" id="4.10.410.10:FF:000004">
    <property type="entry name" value="Tissue factor pathway inhibitor"/>
    <property type="match status" value="1"/>
</dbReference>
<dbReference type="GO" id="GO:0004867">
    <property type="term" value="F:serine-type endopeptidase inhibitor activity"/>
    <property type="evidence" value="ECO:0007669"/>
    <property type="project" value="UniProtKB-KW"/>
</dbReference>
<evidence type="ECO:0000256" key="4">
    <source>
        <dbReference type="ARBA" id="ARBA00023157"/>
    </source>
</evidence>
<keyword evidence="4" id="KW-1015">Disulfide bond</keyword>
<dbReference type="InterPro" id="IPR002223">
    <property type="entry name" value="Kunitz_BPTI"/>
</dbReference>
<dbReference type="Gene3D" id="4.10.410.10">
    <property type="entry name" value="Pancreatic trypsin inhibitor Kunitz domain"/>
    <property type="match status" value="1"/>
</dbReference>
<keyword evidence="3" id="KW-0722">Serine protease inhibitor</keyword>